<evidence type="ECO:0000313" key="5">
    <source>
        <dbReference type="EnsemblPlants" id="TraesCS2D02G172600.1.cds1"/>
    </source>
</evidence>
<dbReference type="Gramene" id="TraesCAD_scaffold_145901_01G000100.1">
    <property type="protein sequence ID" value="TraesCAD_scaffold_145901_01G000100.1"/>
    <property type="gene ID" value="TraesCAD_scaffold_145901_01G000100"/>
</dbReference>
<feature type="region of interest" description="Disordered" evidence="4">
    <location>
        <begin position="295"/>
        <end position="331"/>
    </location>
</feature>
<feature type="compositionally biased region" description="Polar residues" evidence="4">
    <location>
        <begin position="1"/>
        <end position="16"/>
    </location>
</feature>
<dbReference type="Gramene" id="TraesWEE_scaffold_175275_01G000100.1">
    <property type="protein sequence ID" value="TraesWEE_scaffold_175275_01G000100.1"/>
    <property type="gene ID" value="TraesWEE_scaffold_175275_01G000100"/>
</dbReference>
<feature type="compositionally biased region" description="Basic and acidic residues" evidence="4">
    <location>
        <begin position="297"/>
        <end position="323"/>
    </location>
</feature>
<evidence type="ECO:0000256" key="3">
    <source>
        <dbReference type="SAM" id="Coils"/>
    </source>
</evidence>
<dbReference type="Gramene" id="TraesCLE_scaffold_163647_01G000200.1">
    <property type="protein sequence ID" value="TraesCLE_scaffold_163647_01G000200.1"/>
    <property type="gene ID" value="TraesCLE_scaffold_163647_01G000200"/>
</dbReference>
<dbReference type="PANTHER" id="PTHR32054:SF70">
    <property type="entry name" value="OS07G0620100 PROTEIN"/>
    <property type="match status" value="1"/>
</dbReference>
<organism evidence="5">
    <name type="scientific">Triticum aestivum</name>
    <name type="common">Wheat</name>
    <dbReference type="NCBI Taxonomy" id="4565"/>
    <lineage>
        <taxon>Eukaryota</taxon>
        <taxon>Viridiplantae</taxon>
        <taxon>Streptophyta</taxon>
        <taxon>Embryophyta</taxon>
        <taxon>Tracheophyta</taxon>
        <taxon>Spermatophyta</taxon>
        <taxon>Magnoliopsida</taxon>
        <taxon>Liliopsida</taxon>
        <taxon>Poales</taxon>
        <taxon>Poaceae</taxon>
        <taxon>BOP clade</taxon>
        <taxon>Pooideae</taxon>
        <taxon>Triticodae</taxon>
        <taxon>Triticeae</taxon>
        <taxon>Triticinae</taxon>
        <taxon>Triticum</taxon>
    </lineage>
</organism>
<dbReference type="Proteomes" id="UP000019116">
    <property type="component" value="Chromosome 2D"/>
</dbReference>
<dbReference type="Gramene" id="TraesROB_scaffold_156349_01G000100.1">
    <property type="protein sequence ID" value="TraesROB_scaffold_156349_01G000100.1"/>
    <property type="gene ID" value="TraesROB_scaffold_156349_01G000100"/>
</dbReference>
<dbReference type="PANTHER" id="PTHR32054">
    <property type="entry name" value="HEAVY CHAIN, PUTATIVE, EXPRESSED-RELATED-RELATED"/>
    <property type="match status" value="1"/>
</dbReference>
<reference evidence="5" key="1">
    <citation type="submission" date="2018-08" db="EMBL/GenBank/DDBJ databases">
        <authorList>
            <person name="Rossello M."/>
        </authorList>
    </citation>
    <scope>NUCLEOTIDE SEQUENCE [LARGE SCALE GENOMIC DNA]</scope>
    <source>
        <strain evidence="5">cv. Chinese Spring</strain>
    </source>
</reference>
<name>A0A1D5V3P0_WHEAT</name>
<dbReference type="Gramene" id="TraesCS2D03G0359300.1">
    <property type="protein sequence ID" value="TraesCS2D03G0359300.1.CDS1"/>
    <property type="gene ID" value="TraesCS2D03G0359300"/>
</dbReference>
<feature type="region of interest" description="Disordered" evidence="4">
    <location>
        <begin position="1"/>
        <end position="44"/>
    </location>
</feature>
<evidence type="ECO:0000256" key="2">
    <source>
        <dbReference type="ARBA" id="ARBA00023054"/>
    </source>
</evidence>
<dbReference type="EnsemblPlants" id="TraesCS2D02G172600.1">
    <property type="protein sequence ID" value="TraesCS2D02G172600.1.cds1"/>
    <property type="gene ID" value="TraesCS2D02G172600"/>
</dbReference>
<accession>A0A1D5V3P0</accession>
<dbReference type="Gramene" id="TraesRN2D0100386300.1">
    <property type="protein sequence ID" value="TraesRN2D0100386300.1"/>
    <property type="gene ID" value="TraesRN2D0100386300"/>
</dbReference>
<evidence type="ECO:0000256" key="1">
    <source>
        <dbReference type="ARBA" id="ARBA00005485"/>
    </source>
</evidence>
<keyword evidence="2 3" id="KW-0175">Coiled coil</keyword>
<keyword evidence="6" id="KW-1185">Reference proteome</keyword>
<comment type="similarity">
    <text evidence="1">Belongs to the WEB family.</text>
</comment>
<dbReference type="Gramene" id="TraesCS2D02G172600.1">
    <property type="protein sequence ID" value="TraesCS2D02G172600.1.cds1"/>
    <property type="gene ID" value="TraesCS2D02G172600"/>
</dbReference>
<dbReference type="GO" id="GO:0009903">
    <property type="term" value="P:chloroplast avoidance movement"/>
    <property type="evidence" value="ECO:0000318"/>
    <property type="project" value="GO_Central"/>
</dbReference>
<sequence length="358" mass="39938">MSQVALLQSEHNLVHQTNRRNEVNNAAEENKTPLSDCPQSKDIPMRTTPKIRIIQPTRHWQMAMPRNQANELLIPRPPPTLFVEAKHSGTMDEVHRARDVAVVAPMPLGDELEGLRVDLAAAKSRLAATAAEIPPLKSLIESTNGSIAARQQEEGKKQAAVDELRLRADQGRDELRRLLLELAAARDAKYALERRVSVRRQAARALQLAERAVAAETHALAWSAAAAAEQLNPRSGGADYDDDDAHHDVVAVPARSYEELRHRVEDEERKADARVEEAEALRRAAKARRAAAVGRLEAARARRREAAESRRRDVDHRRGKMETGKGPVKSRSWRSCLVVKKKLGAFFCKERKASRGRS</sequence>
<dbReference type="OrthoDB" id="10669899at2759"/>
<evidence type="ECO:0000256" key="4">
    <source>
        <dbReference type="SAM" id="MobiDB-lite"/>
    </source>
</evidence>
<protein>
    <submittedName>
        <fullName evidence="5">Uncharacterized protein</fullName>
    </submittedName>
</protein>
<reference evidence="5" key="2">
    <citation type="submission" date="2018-10" db="UniProtKB">
        <authorList>
            <consortium name="EnsemblPlants"/>
        </authorList>
    </citation>
    <scope>IDENTIFICATION</scope>
</reference>
<feature type="coiled-coil region" evidence="3">
    <location>
        <begin position="257"/>
        <end position="288"/>
    </location>
</feature>
<dbReference type="AlphaFoldDB" id="A0A1D5V3P0"/>
<evidence type="ECO:0000313" key="6">
    <source>
        <dbReference type="Proteomes" id="UP000019116"/>
    </source>
</evidence>
<proteinExistence type="inferred from homology"/>
<dbReference type="GO" id="GO:0005829">
    <property type="term" value="C:cytosol"/>
    <property type="evidence" value="ECO:0000318"/>
    <property type="project" value="GO_Central"/>
</dbReference>
<feature type="coiled-coil region" evidence="3">
    <location>
        <begin position="161"/>
        <end position="195"/>
    </location>
</feature>
<dbReference type="SMR" id="A0A1D5V3P0"/>
<dbReference type="GO" id="GO:0009904">
    <property type="term" value="P:chloroplast accumulation movement"/>
    <property type="evidence" value="ECO:0000318"/>
    <property type="project" value="GO_Central"/>
</dbReference>
<dbReference type="STRING" id="4565.A0A1D5V3P0"/>